<dbReference type="InterPro" id="IPR050407">
    <property type="entry name" value="Geranylgeranyl_reductase"/>
</dbReference>
<evidence type="ECO:0000313" key="1">
    <source>
        <dbReference type="EMBL" id="SDX29263.1"/>
    </source>
</evidence>
<name>A0A1H3AI19_9RHOB</name>
<dbReference type="PRINTS" id="PR00420">
    <property type="entry name" value="RNGMNOXGNASE"/>
</dbReference>
<reference evidence="2" key="1">
    <citation type="submission" date="2016-10" db="EMBL/GenBank/DDBJ databases">
        <authorList>
            <person name="Varghese N."/>
            <person name="Submissions S."/>
        </authorList>
    </citation>
    <scope>NUCLEOTIDE SEQUENCE [LARGE SCALE GENOMIC DNA]</scope>
    <source>
        <strain evidence="2">DSM 29303</strain>
    </source>
</reference>
<dbReference type="SUPFAM" id="SSF51905">
    <property type="entry name" value="FAD/NAD(P)-binding domain"/>
    <property type="match status" value="1"/>
</dbReference>
<gene>
    <name evidence="1" type="ORF">SAMN05444276_10486</name>
</gene>
<dbReference type="RefSeq" id="WP_074826817.1">
    <property type="nucleotide sequence ID" value="NZ_FNNA01000004.1"/>
</dbReference>
<organism evidence="1 2">
    <name type="scientific">Paracoccus sanguinis</name>
    <dbReference type="NCBI Taxonomy" id="1545044"/>
    <lineage>
        <taxon>Bacteria</taxon>
        <taxon>Pseudomonadati</taxon>
        <taxon>Pseudomonadota</taxon>
        <taxon>Alphaproteobacteria</taxon>
        <taxon>Rhodobacterales</taxon>
        <taxon>Paracoccaceae</taxon>
        <taxon>Paracoccus</taxon>
    </lineage>
</organism>
<keyword evidence="2" id="KW-1185">Reference proteome</keyword>
<dbReference type="Pfam" id="PF12831">
    <property type="entry name" value="FAD_oxidored"/>
    <property type="match status" value="1"/>
</dbReference>
<dbReference type="AlphaFoldDB" id="A0A1H3AI19"/>
<dbReference type="PANTHER" id="PTHR42685">
    <property type="entry name" value="GERANYLGERANYL DIPHOSPHATE REDUCTASE"/>
    <property type="match status" value="1"/>
</dbReference>
<dbReference type="EMBL" id="FNNA01000004">
    <property type="protein sequence ID" value="SDX29263.1"/>
    <property type="molecule type" value="Genomic_DNA"/>
</dbReference>
<dbReference type="OrthoDB" id="9799983at2"/>
<proteinExistence type="predicted"/>
<dbReference type="Proteomes" id="UP000182944">
    <property type="component" value="Unassembled WGS sequence"/>
</dbReference>
<protein>
    <submittedName>
        <fullName evidence="1">Dehydrogenase (Flavoprotein)</fullName>
    </submittedName>
</protein>
<dbReference type="PANTHER" id="PTHR42685:SF18">
    <property type="entry name" value="DIGERANYLGERANYLGLYCEROPHOSPHOLIPID REDUCTASE"/>
    <property type="match status" value="1"/>
</dbReference>
<dbReference type="Gene3D" id="3.50.50.60">
    <property type="entry name" value="FAD/NAD(P)-binding domain"/>
    <property type="match status" value="1"/>
</dbReference>
<evidence type="ECO:0000313" key="2">
    <source>
        <dbReference type="Proteomes" id="UP000182944"/>
    </source>
</evidence>
<dbReference type="STRING" id="1545044.SAMN05444276_10486"/>
<accession>A0A1H3AI19</accession>
<sequence length="424" mass="44447">MGQTADLVVIGGGPAGAVSAWLAARDGARVVLIDPDEAPDRIEGMSPRLHAWLGRSGMLEAGALQPVPAPRRSLWSGTMHEGNHELLVARPALDRALRRAAARAGARVITGVATPEPGAAVLGSGERLAAALVLDARGRRGAARRPVRRGPATVSLGAWLAGPPSTPPQTIVLPFDAGWAWFAGMGGGRAWLQVTLDAADPHQARPAARLARSLAQCAAWLPEGFRPESDAVLVRESSPLLSGVPADLSVLPIGDASAAMDPLSGHGMFWAVSSALAAAAVRRTLATGRDAGADALARRFLGQRATDLFLRQARIGRDFIRAETARAAAPFWRARSGFPDDAPAHDTATAITTERRVVVEDGRLSEREVLITPRSPAGVAWYNGLSAVALWRASTERPGAPLTDRFGAAAEGFEAWLTREATVG</sequence>
<dbReference type="InterPro" id="IPR036188">
    <property type="entry name" value="FAD/NAD-bd_sf"/>
</dbReference>